<evidence type="ECO:0000313" key="16">
    <source>
        <dbReference type="Proteomes" id="UP001591681"/>
    </source>
</evidence>
<dbReference type="GO" id="GO:0004693">
    <property type="term" value="F:cyclin-dependent protein serine/threonine kinase activity"/>
    <property type="evidence" value="ECO:0007669"/>
    <property type="project" value="UniProtKB-EC"/>
</dbReference>
<protein>
    <recommendedName>
        <fullName evidence="14">Protein kinase domain-containing protein</fullName>
    </recommendedName>
</protein>
<organism evidence="15 16">
    <name type="scientific">Coilia grayii</name>
    <name type="common">Gray's grenadier anchovy</name>
    <dbReference type="NCBI Taxonomy" id="363190"/>
    <lineage>
        <taxon>Eukaryota</taxon>
        <taxon>Metazoa</taxon>
        <taxon>Chordata</taxon>
        <taxon>Craniata</taxon>
        <taxon>Vertebrata</taxon>
        <taxon>Euteleostomi</taxon>
        <taxon>Actinopterygii</taxon>
        <taxon>Neopterygii</taxon>
        <taxon>Teleostei</taxon>
        <taxon>Clupei</taxon>
        <taxon>Clupeiformes</taxon>
        <taxon>Clupeoidei</taxon>
        <taxon>Engraulidae</taxon>
        <taxon>Coilinae</taxon>
        <taxon>Coilia</taxon>
    </lineage>
</organism>
<dbReference type="AlphaFoldDB" id="A0ABD1KPU5"/>
<dbReference type="Gene3D" id="3.30.200.20">
    <property type="entry name" value="Phosphorylase Kinase, domain 1"/>
    <property type="match status" value="1"/>
</dbReference>
<keyword evidence="5 12" id="KW-0547">Nucleotide-binding</keyword>
<dbReference type="Proteomes" id="UP001591681">
    <property type="component" value="Unassembled WGS sequence"/>
</dbReference>
<dbReference type="InterPro" id="IPR000719">
    <property type="entry name" value="Prot_kinase_dom"/>
</dbReference>
<comment type="similarity">
    <text evidence="1">Belongs to the protein kinase superfamily. CMGC Ser/Thr protein kinase family. CDC2/CDKX subfamily.</text>
</comment>
<keyword evidence="6" id="KW-0418">Kinase</keyword>
<feature type="binding site" evidence="12">
    <location>
        <position position="41"/>
    </location>
    <ligand>
        <name>ATP</name>
        <dbReference type="ChEBI" id="CHEBI:30616"/>
    </ligand>
</feature>
<dbReference type="InterPro" id="IPR008271">
    <property type="entry name" value="Ser/Thr_kinase_AS"/>
</dbReference>
<dbReference type="FunFam" id="3.30.200.20:FF:000124">
    <property type="entry name" value="Cyclin-dependent kinase 4"/>
    <property type="match status" value="1"/>
</dbReference>
<evidence type="ECO:0000256" key="6">
    <source>
        <dbReference type="ARBA" id="ARBA00022777"/>
    </source>
</evidence>
<dbReference type="EMBL" id="JBHFQA010000003">
    <property type="protein sequence ID" value="KAL2101214.1"/>
    <property type="molecule type" value="Genomic_DNA"/>
</dbReference>
<keyword evidence="7 12" id="KW-0067">ATP-binding</keyword>
<evidence type="ECO:0000256" key="5">
    <source>
        <dbReference type="ARBA" id="ARBA00022741"/>
    </source>
</evidence>
<keyword evidence="4" id="KW-0808">Transferase</keyword>
<proteinExistence type="inferred from homology"/>
<evidence type="ECO:0000256" key="11">
    <source>
        <dbReference type="ARBA" id="ARBA00048367"/>
    </source>
</evidence>
<evidence type="ECO:0000256" key="9">
    <source>
        <dbReference type="ARBA" id="ARBA00047811"/>
    </source>
</evidence>
<dbReference type="SUPFAM" id="SSF56112">
    <property type="entry name" value="Protein kinase-like (PK-like)"/>
    <property type="match status" value="1"/>
</dbReference>
<comment type="caution">
    <text evidence="15">The sequence shown here is derived from an EMBL/GenBank/DDBJ whole genome shotgun (WGS) entry which is preliminary data.</text>
</comment>
<evidence type="ECO:0000256" key="3">
    <source>
        <dbReference type="ARBA" id="ARBA00022527"/>
    </source>
</evidence>
<evidence type="ECO:0000313" key="15">
    <source>
        <dbReference type="EMBL" id="KAL2101214.1"/>
    </source>
</evidence>
<feature type="domain" description="Protein kinase" evidence="14">
    <location>
        <begin position="11"/>
        <end position="299"/>
    </location>
</feature>
<dbReference type="GO" id="GO:0004707">
    <property type="term" value="F:MAP kinase activity"/>
    <property type="evidence" value="ECO:0007669"/>
    <property type="project" value="UniProtKB-EC"/>
</dbReference>
<comment type="catalytic activity">
    <reaction evidence="10">
        <text>L-seryl-[protein] + ATP = O-phospho-L-seryl-[protein] + ADP + H(+)</text>
        <dbReference type="Rhea" id="RHEA:17989"/>
        <dbReference type="Rhea" id="RHEA-COMP:9863"/>
        <dbReference type="Rhea" id="RHEA-COMP:11604"/>
        <dbReference type="ChEBI" id="CHEBI:15378"/>
        <dbReference type="ChEBI" id="CHEBI:29999"/>
        <dbReference type="ChEBI" id="CHEBI:30616"/>
        <dbReference type="ChEBI" id="CHEBI:83421"/>
        <dbReference type="ChEBI" id="CHEBI:456216"/>
        <dbReference type="EC" id="2.7.11.24"/>
    </reaction>
</comment>
<comment type="similarity">
    <text evidence="2">Belongs to the protein kinase superfamily. CMGC Ser/Thr protein kinase family. MAP kinase subfamily.</text>
</comment>
<accession>A0ABD1KPU5</accession>
<dbReference type="Gene3D" id="1.10.510.10">
    <property type="entry name" value="Transferase(Phosphotransferase) domain 1"/>
    <property type="match status" value="1"/>
</dbReference>
<evidence type="ECO:0000256" key="12">
    <source>
        <dbReference type="PROSITE-ProRule" id="PRU10141"/>
    </source>
</evidence>
<dbReference type="PANTHER" id="PTHR24056">
    <property type="entry name" value="CELL DIVISION PROTEIN KINASE"/>
    <property type="match status" value="1"/>
</dbReference>
<dbReference type="GO" id="GO:0005524">
    <property type="term" value="F:ATP binding"/>
    <property type="evidence" value="ECO:0007669"/>
    <property type="project" value="UniProtKB-UniRule"/>
</dbReference>
<dbReference type="PROSITE" id="PS00108">
    <property type="entry name" value="PROTEIN_KINASE_ST"/>
    <property type="match status" value="1"/>
</dbReference>
<evidence type="ECO:0000256" key="13">
    <source>
        <dbReference type="RuleBase" id="RU000304"/>
    </source>
</evidence>
<dbReference type="SMART" id="SM00220">
    <property type="entry name" value="S_TKc"/>
    <property type="match status" value="1"/>
</dbReference>
<dbReference type="InterPro" id="IPR017441">
    <property type="entry name" value="Protein_kinase_ATP_BS"/>
</dbReference>
<comment type="catalytic activity">
    <reaction evidence="11">
        <text>L-seryl-[protein] + ATP = O-phospho-L-seryl-[protein] + ADP + H(+)</text>
        <dbReference type="Rhea" id="RHEA:17989"/>
        <dbReference type="Rhea" id="RHEA-COMP:9863"/>
        <dbReference type="Rhea" id="RHEA-COMP:11604"/>
        <dbReference type="ChEBI" id="CHEBI:15378"/>
        <dbReference type="ChEBI" id="CHEBI:29999"/>
        <dbReference type="ChEBI" id="CHEBI:30616"/>
        <dbReference type="ChEBI" id="CHEBI:83421"/>
        <dbReference type="ChEBI" id="CHEBI:456216"/>
        <dbReference type="EC" id="2.7.11.22"/>
    </reaction>
</comment>
<dbReference type="Pfam" id="PF00069">
    <property type="entry name" value="Pkinase"/>
    <property type="match status" value="1"/>
</dbReference>
<sequence>MDNNVCGRSDYEYLAEIGEGAYGKVYKAREIGVKQRLVALKKLNLPGDPETGIPPFMIREVALLRKIEYFNHPNIVKLLDVSACIRNQSLDLTLVFEYIDQDLTTFMSCAGNGLSLEKIKDVMQQLLKGLDFLHSNMLVHRDLKPDNILIGSRGEVKIADFGLARIYTYQIALTPCVVTLWYRAPEVLLQSGYMSSVDIWSAGCIFAELFLLRPLFRAFTEAQQLKKIFELIGLPSEEDWPKESPVRYSPAWGPTGVERPGTQLLSGLGMQGNSLLLECLTFKPSNRISASQALAHPFLAEA</sequence>
<keyword evidence="16" id="KW-1185">Reference proteome</keyword>
<comment type="catalytic activity">
    <reaction evidence="8">
        <text>L-threonyl-[protein] + ATP = O-phospho-L-threonyl-[protein] + ADP + H(+)</text>
        <dbReference type="Rhea" id="RHEA:46608"/>
        <dbReference type="Rhea" id="RHEA-COMP:11060"/>
        <dbReference type="Rhea" id="RHEA-COMP:11605"/>
        <dbReference type="ChEBI" id="CHEBI:15378"/>
        <dbReference type="ChEBI" id="CHEBI:30013"/>
        <dbReference type="ChEBI" id="CHEBI:30616"/>
        <dbReference type="ChEBI" id="CHEBI:61977"/>
        <dbReference type="ChEBI" id="CHEBI:456216"/>
        <dbReference type="EC" id="2.7.11.24"/>
    </reaction>
</comment>
<dbReference type="InterPro" id="IPR011009">
    <property type="entry name" value="Kinase-like_dom_sf"/>
</dbReference>
<dbReference type="PROSITE" id="PS50011">
    <property type="entry name" value="PROTEIN_KINASE_DOM"/>
    <property type="match status" value="1"/>
</dbReference>
<keyword evidence="3 13" id="KW-0723">Serine/threonine-protein kinase</keyword>
<dbReference type="PROSITE" id="PS00107">
    <property type="entry name" value="PROTEIN_KINASE_ATP"/>
    <property type="match status" value="1"/>
</dbReference>
<dbReference type="InterPro" id="IPR050108">
    <property type="entry name" value="CDK"/>
</dbReference>
<evidence type="ECO:0000259" key="14">
    <source>
        <dbReference type="PROSITE" id="PS50011"/>
    </source>
</evidence>
<dbReference type="FunFam" id="1.10.510.10:FF:000624">
    <property type="entry name" value="Mitogen-activated protein kinase"/>
    <property type="match status" value="1"/>
</dbReference>
<comment type="catalytic activity">
    <reaction evidence="9">
        <text>L-threonyl-[protein] + ATP = O-phospho-L-threonyl-[protein] + ADP + H(+)</text>
        <dbReference type="Rhea" id="RHEA:46608"/>
        <dbReference type="Rhea" id="RHEA-COMP:11060"/>
        <dbReference type="Rhea" id="RHEA-COMP:11605"/>
        <dbReference type="ChEBI" id="CHEBI:15378"/>
        <dbReference type="ChEBI" id="CHEBI:30013"/>
        <dbReference type="ChEBI" id="CHEBI:30616"/>
        <dbReference type="ChEBI" id="CHEBI:61977"/>
        <dbReference type="ChEBI" id="CHEBI:456216"/>
        <dbReference type="EC" id="2.7.11.22"/>
    </reaction>
</comment>
<evidence type="ECO:0000256" key="7">
    <source>
        <dbReference type="ARBA" id="ARBA00022840"/>
    </source>
</evidence>
<reference evidence="15 16" key="1">
    <citation type="submission" date="2024-09" db="EMBL/GenBank/DDBJ databases">
        <title>A chromosome-level genome assembly of Gray's grenadier anchovy, Coilia grayii.</title>
        <authorList>
            <person name="Fu Z."/>
        </authorList>
    </citation>
    <scope>NUCLEOTIDE SEQUENCE [LARGE SCALE GENOMIC DNA]</scope>
    <source>
        <strain evidence="15">G4</strain>
        <tissue evidence="15">Muscle</tissue>
    </source>
</reference>
<name>A0ABD1KPU5_9TELE</name>
<evidence type="ECO:0000256" key="4">
    <source>
        <dbReference type="ARBA" id="ARBA00022679"/>
    </source>
</evidence>
<gene>
    <name evidence="15" type="ORF">ACEWY4_002975</name>
</gene>
<dbReference type="PANTHER" id="PTHR24056:SF164">
    <property type="entry name" value="CYCLIN-DEPENDENT KINASE 21"/>
    <property type="match status" value="1"/>
</dbReference>
<evidence type="ECO:0000256" key="1">
    <source>
        <dbReference type="ARBA" id="ARBA00006485"/>
    </source>
</evidence>
<evidence type="ECO:0000256" key="2">
    <source>
        <dbReference type="ARBA" id="ARBA00008832"/>
    </source>
</evidence>
<evidence type="ECO:0000256" key="10">
    <source>
        <dbReference type="ARBA" id="ARBA00048312"/>
    </source>
</evidence>
<evidence type="ECO:0000256" key="8">
    <source>
        <dbReference type="ARBA" id="ARBA00047592"/>
    </source>
</evidence>